<accession>A0ABM1THC0</accession>
<evidence type="ECO:0000313" key="2">
    <source>
        <dbReference type="Proteomes" id="UP000694941"/>
    </source>
</evidence>
<keyword evidence="1" id="KW-0175">Coiled coil</keyword>
<dbReference type="RefSeq" id="XP_022255276.1">
    <property type="nucleotide sequence ID" value="XM_022399568.1"/>
</dbReference>
<proteinExistence type="predicted"/>
<reference evidence="3" key="1">
    <citation type="submission" date="2025-08" db="UniProtKB">
        <authorList>
            <consortium name="RefSeq"/>
        </authorList>
    </citation>
    <scope>IDENTIFICATION</scope>
    <source>
        <tissue evidence="3">Muscle</tissue>
    </source>
</reference>
<gene>
    <name evidence="3" type="primary">LOC111088721</name>
</gene>
<keyword evidence="2" id="KW-1185">Reference proteome</keyword>
<dbReference type="GeneID" id="111088721"/>
<name>A0ABM1THC0_LIMPO</name>
<feature type="coiled-coil region" evidence="1">
    <location>
        <begin position="137"/>
        <end position="164"/>
    </location>
</feature>
<evidence type="ECO:0000256" key="1">
    <source>
        <dbReference type="SAM" id="Coils"/>
    </source>
</evidence>
<dbReference type="Proteomes" id="UP000694941">
    <property type="component" value="Unplaced"/>
</dbReference>
<protein>
    <submittedName>
        <fullName evidence="3">Uncharacterized protein LOC111088721</fullName>
    </submittedName>
</protein>
<evidence type="ECO:0000313" key="3">
    <source>
        <dbReference type="RefSeq" id="XP_022255276.1"/>
    </source>
</evidence>
<sequence length="197" mass="22611">MTRLRSSRIPINIIYFNSEHRSSSSPRPLRSCSLAYSKRCSTNSSDIITQNILDHFILTNSLHTVNNVRANKETNVYSCTGIAVTPASGRIRHSPLLYCWRCLVQELPVSCLQCKRVSPAKAQLGIHPSEVIIRNEKEQLALNTKQMEERMQELENESFQQMSQLEKWGKEYLQAPGLHVTSFVILGRNIYRLLVYM</sequence>
<organism evidence="2 3">
    <name type="scientific">Limulus polyphemus</name>
    <name type="common">Atlantic horseshoe crab</name>
    <dbReference type="NCBI Taxonomy" id="6850"/>
    <lineage>
        <taxon>Eukaryota</taxon>
        <taxon>Metazoa</taxon>
        <taxon>Ecdysozoa</taxon>
        <taxon>Arthropoda</taxon>
        <taxon>Chelicerata</taxon>
        <taxon>Merostomata</taxon>
        <taxon>Xiphosura</taxon>
        <taxon>Limulidae</taxon>
        <taxon>Limulus</taxon>
    </lineage>
</organism>